<organism evidence="1 2">
    <name type="scientific">Pseudogymnoascus verrucosus</name>
    <dbReference type="NCBI Taxonomy" id="342668"/>
    <lineage>
        <taxon>Eukaryota</taxon>
        <taxon>Fungi</taxon>
        <taxon>Dikarya</taxon>
        <taxon>Ascomycota</taxon>
        <taxon>Pezizomycotina</taxon>
        <taxon>Leotiomycetes</taxon>
        <taxon>Thelebolales</taxon>
        <taxon>Thelebolaceae</taxon>
        <taxon>Pseudogymnoascus</taxon>
    </lineage>
</organism>
<dbReference type="AlphaFoldDB" id="A0A1B8GP90"/>
<proteinExistence type="predicted"/>
<evidence type="ECO:0000313" key="2">
    <source>
        <dbReference type="Proteomes" id="UP000091956"/>
    </source>
</evidence>
<evidence type="ECO:0000313" key="1">
    <source>
        <dbReference type="EMBL" id="OBT97665.1"/>
    </source>
</evidence>
<reference evidence="2" key="2">
    <citation type="journal article" date="2018" name="Nat. Commun.">
        <title>Extreme sensitivity to ultraviolet light in the fungal pathogen causing white-nose syndrome of bats.</title>
        <authorList>
            <person name="Palmer J.M."/>
            <person name="Drees K.P."/>
            <person name="Foster J.T."/>
            <person name="Lindner D.L."/>
        </authorList>
    </citation>
    <scope>NUCLEOTIDE SEQUENCE [LARGE SCALE GENOMIC DNA]</scope>
    <source>
        <strain evidence="2">UAMH 10579</strain>
    </source>
</reference>
<gene>
    <name evidence="1" type="ORF">VE01_04423</name>
</gene>
<dbReference type="GeneID" id="28837809"/>
<dbReference type="EMBL" id="KV460221">
    <property type="protein sequence ID" value="OBT97665.1"/>
    <property type="molecule type" value="Genomic_DNA"/>
</dbReference>
<dbReference type="STRING" id="342668.A0A1B8GP90"/>
<sequence>MPDPGPLIRCAPGITPHWPLPPNASRPPFSWRRAAPPPPTVYTVVSVAPVSAAFEDMAPNAGAGIDAACVPAGAAEPLVPSKDALLLIQEEEEDARLLAADEDYEVDGRSCVDDDETTLWLRYTKWPARLANHPLDILSASTLQPTSSDDDYVLGDWAGTEFTDAGRARYIAIWKRFICYIFRVWATGEPLRQEIYGVQFCEREAALMESVWEALPDSKGDRLEGLDAGSSPRSQLAEALLQLSITFWTFRSTTGDLAPAVLVHFTGVLGVHRRALAYKSAYSYTPMLSALIWVGRLLLLEYALPLRAYSTLQQPWPARDTYSD</sequence>
<protein>
    <submittedName>
        <fullName evidence="1">Uncharacterized protein</fullName>
    </submittedName>
</protein>
<reference evidence="1 2" key="1">
    <citation type="submission" date="2016-03" db="EMBL/GenBank/DDBJ databases">
        <title>Comparative genomics of Pseudogymnoascus destructans, the fungus causing white-nose syndrome of bats.</title>
        <authorList>
            <person name="Palmer J.M."/>
            <person name="Drees K.P."/>
            <person name="Foster J.T."/>
            <person name="Lindner D.L."/>
        </authorList>
    </citation>
    <scope>NUCLEOTIDE SEQUENCE [LARGE SCALE GENOMIC DNA]</scope>
    <source>
        <strain evidence="1 2">UAMH 10579</strain>
    </source>
</reference>
<dbReference type="Proteomes" id="UP000091956">
    <property type="component" value="Unassembled WGS sequence"/>
</dbReference>
<accession>A0A1B8GP90</accession>
<name>A0A1B8GP90_9PEZI</name>
<dbReference type="OrthoDB" id="3440371at2759"/>
<keyword evidence="2" id="KW-1185">Reference proteome</keyword>
<dbReference type="RefSeq" id="XP_018131398.1">
    <property type="nucleotide sequence ID" value="XM_018273897.1"/>
</dbReference>